<protein>
    <submittedName>
        <fullName evidence="1">Uncharacterized protein</fullName>
    </submittedName>
</protein>
<reference evidence="1" key="1">
    <citation type="submission" date="2020-12" db="EMBL/GenBank/DDBJ databases">
        <authorList>
            <person name="Iha C."/>
        </authorList>
    </citation>
    <scope>NUCLEOTIDE SEQUENCE</scope>
</reference>
<evidence type="ECO:0000313" key="1">
    <source>
        <dbReference type="EMBL" id="CAD7702354.1"/>
    </source>
</evidence>
<dbReference type="Proteomes" id="UP000708148">
    <property type="component" value="Unassembled WGS sequence"/>
</dbReference>
<comment type="caution">
    <text evidence="1">The sequence shown here is derived from an EMBL/GenBank/DDBJ whole genome shotgun (WGS) entry which is preliminary data.</text>
</comment>
<gene>
    <name evidence="1" type="ORF">OSTQU699_LOCUS7711</name>
</gene>
<name>A0A8S1J8F2_9CHLO</name>
<proteinExistence type="predicted"/>
<dbReference type="EMBL" id="CAJHUC010001798">
    <property type="protein sequence ID" value="CAD7702354.1"/>
    <property type="molecule type" value="Genomic_DNA"/>
</dbReference>
<dbReference type="AlphaFoldDB" id="A0A8S1J8F2"/>
<keyword evidence="2" id="KW-1185">Reference proteome</keyword>
<organism evidence="1 2">
    <name type="scientific">Ostreobium quekettii</name>
    <dbReference type="NCBI Taxonomy" id="121088"/>
    <lineage>
        <taxon>Eukaryota</taxon>
        <taxon>Viridiplantae</taxon>
        <taxon>Chlorophyta</taxon>
        <taxon>core chlorophytes</taxon>
        <taxon>Ulvophyceae</taxon>
        <taxon>TCBD clade</taxon>
        <taxon>Bryopsidales</taxon>
        <taxon>Ostreobineae</taxon>
        <taxon>Ostreobiaceae</taxon>
        <taxon>Ostreobium</taxon>
    </lineage>
</organism>
<evidence type="ECO:0000313" key="2">
    <source>
        <dbReference type="Proteomes" id="UP000708148"/>
    </source>
</evidence>
<accession>A0A8S1J8F2</accession>
<sequence length="137" mass="15763">MRVDETCGKGADHIMSEPWQTTVFGPYFVPLEHNVVDCERVKGVLQSVYSSDVVWLTAIHIPAFKLELGRLWLVKANVPERMQSENEAWMGHRALCFDSAGFRFVLGKLWKSVGGGEHVLHFPYLIFPSWDWRNTRT</sequence>